<dbReference type="EC" id="1.3.1.74" evidence="8"/>
<dbReference type="RefSeq" id="WP_017377991.1">
    <property type="nucleotide sequence ID" value="NZ_CP012508.1"/>
</dbReference>
<proteinExistence type="inferred from homology"/>
<dbReference type="InterPro" id="IPR005828">
    <property type="entry name" value="MFS_sugar_transport-like"/>
</dbReference>
<dbReference type="InterPro" id="IPR003663">
    <property type="entry name" value="Sugar/inositol_transpt"/>
</dbReference>
<protein>
    <submittedName>
        <fullName evidence="8">MFS transporter, sugar porter family protein</fullName>
        <ecNumber evidence="8">1.3.1.74</ecNumber>
    </submittedName>
</protein>
<evidence type="ECO:0000256" key="7">
    <source>
        <dbReference type="RuleBase" id="RU003346"/>
    </source>
</evidence>
<name>A0A1L6TDN1_PISSA</name>
<dbReference type="PRINTS" id="PR00171">
    <property type="entry name" value="SUGRTRNSPORT"/>
</dbReference>
<evidence type="ECO:0000256" key="6">
    <source>
        <dbReference type="ARBA" id="ARBA00023136"/>
    </source>
</evidence>
<dbReference type="InterPro" id="IPR036259">
    <property type="entry name" value="MFS_trans_sf"/>
</dbReference>
<keyword evidence="3 7" id="KW-0813">Transport</keyword>
<sequence>MDTATHSKSSFFSLFITFFAAIGGILYGYDIGIINGALLYIQHDIHMSAAQTSFIVAAVLGGGALSTLITGYLADRFGRKHMMITAVAIFLLGVAFLATAHNYNVLLVGRLIQGIGIGIITIIIPLYLSEVAPKHLRGRGVCSFQVLLSAGILLANVIAYFFAKAGISWHMMFLSSGIPAVILATGLLFLPKSPRWLVFKGHIQQARQTLEQVYPKKTASQELELIRSSHNQSSTASISALFQRKFIYPLTLVFSIAILNQLTGINSILQFSATLLKGAGLHSDLVAILGSIWITVVNFIITIIAMLLVDKVGRKPLLIIGTAGVTVALLLSGIAFIYLPEGMTKGLLIGIGLLVYVFFFALGPGIVVWIALSELLPNSIRSIGMAVALSLNSLASTLLASSFLPLVNHIGYGGIFILCGFFTAIYFYLAYFKMPESKGKSLEEIESSYNTAAQPATATLHIK</sequence>
<keyword evidence="4" id="KW-0812">Transmembrane</keyword>
<dbReference type="PROSITE" id="PS00217">
    <property type="entry name" value="SUGAR_TRANSPORT_2"/>
    <property type="match status" value="1"/>
</dbReference>
<dbReference type="SUPFAM" id="SSF103473">
    <property type="entry name" value="MFS general substrate transporter"/>
    <property type="match status" value="1"/>
</dbReference>
<dbReference type="PANTHER" id="PTHR48020:SF12">
    <property type="entry name" value="PROTON MYO-INOSITOL COTRANSPORTER"/>
    <property type="match status" value="1"/>
</dbReference>
<evidence type="ECO:0000256" key="1">
    <source>
        <dbReference type="ARBA" id="ARBA00004141"/>
    </source>
</evidence>
<comment type="similarity">
    <text evidence="2 7">Belongs to the major facilitator superfamily. Sugar transporter (TC 2.A.1.1) family.</text>
</comment>
<evidence type="ECO:0000256" key="4">
    <source>
        <dbReference type="ARBA" id="ARBA00022692"/>
    </source>
</evidence>
<keyword evidence="8" id="KW-0560">Oxidoreductase</keyword>
<dbReference type="GO" id="GO:0016020">
    <property type="term" value="C:membrane"/>
    <property type="evidence" value="ECO:0007669"/>
    <property type="project" value="UniProtKB-SubCell"/>
</dbReference>
<comment type="subcellular location">
    <subcellularLocation>
        <location evidence="1">Membrane</location>
        <topology evidence="1">Multi-pass membrane protein</topology>
    </subcellularLocation>
</comment>
<dbReference type="PROSITE" id="PS00216">
    <property type="entry name" value="SUGAR_TRANSPORT_1"/>
    <property type="match status" value="2"/>
</dbReference>
<dbReference type="Pfam" id="PF00083">
    <property type="entry name" value="Sugar_tr"/>
    <property type="match status" value="1"/>
</dbReference>
<dbReference type="GO" id="GO:0032440">
    <property type="term" value="F:2-alkenal reductase [NAD(P)H] activity"/>
    <property type="evidence" value="ECO:0007669"/>
    <property type="project" value="UniProtKB-EC"/>
</dbReference>
<keyword evidence="5" id="KW-1133">Transmembrane helix</keyword>
<dbReference type="InterPro" id="IPR050814">
    <property type="entry name" value="Myo-inositol_Transporter"/>
</dbReference>
<dbReference type="GO" id="GO:0022857">
    <property type="term" value="F:transmembrane transporter activity"/>
    <property type="evidence" value="ECO:0007669"/>
    <property type="project" value="InterPro"/>
</dbReference>
<dbReference type="PANTHER" id="PTHR48020">
    <property type="entry name" value="PROTON MYO-INOSITOL COTRANSPORTER"/>
    <property type="match status" value="1"/>
</dbReference>
<dbReference type="OrthoDB" id="5368493at2"/>
<keyword evidence="6" id="KW-0472">Membrane</keyword>
<evidence type="ECO:0000313" key="9">
    <source>
        <dbReference type="Proteomes" id="UP000029558"/>
    </source>
</evidence>
<evidence type="ECO:0000256" key="3">
    <source>
        <dbReference type="ARBA" id="ARBA00022448"/>
    </source>
</evidence>
<organism evidence="8 9">
    <name type="scientific">Piscirickettsia salmonis</name>
    <dbReference type="NCBI Taxonomy" id="1238"/>
    <lineage>
        <taxon>Bacteria</taxon>
        <taxon>Pseudomonadati</taxon>
        <taxon>Pseudomonadota</taxon>
        <taxon>Gammaproteobacteria</taxon>
        <taxon>Thiotrichales</taxon>
        <taxon>Piscirickettsiaceae</taxon>
        <taxon>Piscirickettsia</taxon>
    </lineage>
</organism>
<evidence type="ECO:0000256" key="5">
    <source>
        <dbReference type="ARBA" id="ARBA00022989"/>
    </source>
</evidence>
<accession>A0A1L6TDN1</accession>
<dbReference type="Gene3D" id="1.20.1250.20">
    <property type="entry name" value="MFS general substrate transporter like domains"/>
    <property type="match status" value="1"/>
</dbReference>
<dbReference type="NCBIfam" id="TIGR00879">
    <property type="entry name" value="SP"/>
    <property type="match status" value="1"/>
</dbReference>
<dbReference type="AlphaFoldDB" id="A0A1L6TDN1"/>
<dbReference type="InterPro" id="IPR020846">
    <property type="entry name" value="MFS_dom"/>
</dbReference>
<dbReference type="InterPro" id="IPR005829">
    <property type="entry name" value="Sugar_transporter_CS"/>
</dbReference>
<dbReference type="PROSITE" id="PS50850">
    <property type="entry name" value="MFS"/>
    <property type="match status" value="1"/>
</dbReference>
<dbReference type="Proteomes" id="UP000029558">
    <property type="component" value="Chromosome"/>
</dbReference>
<reference evidence="8 9" key="1">
    <citation type="journal article" date="2014" name="Genome Announc.">
        <title>Comparative Genome Analysis of Two Isolates of the Fish Pathogen Piscirickettsia salmonis from Different Hosts Reveals Major Differences in Virulence-Associated Secretion Systems.</title>
        <authorList>
            <person name="Bohle H."/>
            <person name="Henriquez P."/>
            <person name="Grothusen H."/>
            <person name="Navas E."/>
            <person name="Sandoval A."/>
            <person name="Bustamante F."/>
            <person name="Bustos P."/>
            <person name="Mancilla M."/>
        </authorList>
    </citation>
    <scope>NUCLEOTIDE SEQUENCE [LARGE SCALE GENOMIC DNA]</scope>
    <source>
        <strain evidence="9">B1-32597</strain>
    </source>
</reference>
<evidence type="ECO:0000313" key="8">
    <source>
        <dbReference type="EMBL" id="ALB23469.1"/>
    </source>
</evidence>
<dbReference type="EMBL" id="CP012508">
    <property type="protein sequence ID" value="ALB23469.1"/>
    <property type="molecule type" value="Genomic_DNA"/>
</dbReference>
<evidence type="ECO:0000256" key="2">
    <source>
        <dbReference type="ARBA" id="ARBA00010992"/>
    </source>
</evidence>
<gene>
    <name evidence="8" type="ORF">KU39_2291</name>
</gene>